<dbReference type="OrthoDB" id="3388214at2"/>
<keyword evidence="3" id="KW-1185">Reference proteome</keyword>
<keyword evidence="1" id="KW-0812">Transmembrane</keyword>
<accession>A0A4R6UZP5</accession>
<dbReference type="AlphaFoldDB" id="A0A4R6UZP5"/>
<keyword evidence="1" id="KW-1133">Transmembrane helix</keyword>
<keyword evidence="1" id="KW-0472">Membrane</keyword>
<dbReference type="Proteomes" id="UP000295281">
    <property type="component" value="Unassembled WGS sequence"/>
</dbReference>
<name>A0A4R6UZP5_9ACTN</name>
<evidence type="ECO:0000313" key="3">
    <source>
        <dbReference type="Proteomes" id="UP000295281"/>
    </source>
</evidence>
<comment type="caution">
    <text evidence="2">The sequence shown here is derived from an EMBL/GenBank/DDBJ whole genome shotgun (WGS) entry which is preliminary data.</text>
</comment>
<proteinExistence type="predicted"/>
<dbReference type="EMBL" id="SNYN01000005">
    <property type="protein sequence ID" value="TDQ53086.1"/>
    <property type="molecule type" value="Genomic_DNA"/>
</dbReference>
<feature type="transmembrane region" description="Helical" evidence="1">
    <location>
        <begin position="100"/>
        <end position="125"/>
    </location>
</feature>
<dbReference type="RefSeq" id="WP_133741182.1">
    <property type="nucleotide sequence ID" value="NZ_SNYN01000005.1"/>
</dbReference>
<evidence type="ECO:0000313" key="2">
    <source>
        <dbReference type="EMBL" id="TDQ53086.1"/>
    </source>
</evidence>
<evidence type="ECO:0008006" key="4">
    <source>
        <dbReference type="Google" id="ProtNLM"/>
    </source>
</evidence>
<reference evidence="2 3" key="1">
    <citation type="submission" date="2019-03" db="EMBL/GenBank/DDBJ databases">
        <title>Genomic Encyclopedia of Type Strains, Phase IV (KMG-IV): sequencing the most valuable type-strain genomes for metagenomic binning, comparative biology and taxonomic classification.</title>
        <authorList>
            <person name="Goeker M."/>
        </authorList>
    </citation>
    <scope>NUCLEOTIDE SEQUENCE [LARGE SCALE GENOMIC DNA]</scope>
    <source>
        <strain evidence="2 3">DSM 46770</strain>
    </source>
</reference>
<gene>
    <name evidence="2" type="ORF">EV190_105208</name>
</gene>
<organism evidence="2 3">
    <name type="scientific">Actinorugispora endophytica</name>
    <dbReference type="NCBI Taxonomy" id="1605990"/>
    <lineage>
        <taxon>Bacteria</taxon>
        <taxon>Bacillati</taxon>
        <taxon>Actinomycetota</taxon>
        <taxon>Actinomycetes</taxon>
        <taxon>Streptosporangiales</taxon>
        <taxon>Nocardiopsidaceae</taxon>
        <taxon>Actinorugispora</taxon>
    </lineage>
</organism>
<feature type="transmembrane region" description="Helical" evidence="1">
    <location>
        <begin position="52"/>
        <end position="80"/>
    </location>
</feature>
<feature type="transmembrane region" description="Helical" evidence="1">
    <location>
        <begin position="15"/>
        <end position="40"/>
    </location>
</feature>
<sequence>MSEFLSAALGFPTALFSFALIVVIGYWVMVVLGALGLDLLDADVDEGAEAGGFAGFMSGIGLGGIPVTVSLSLVIAVSWFTSLTGAALLDGADLSSPMVVALGVVVLAIALVCAWAATSLLAVLWRRFAPDGREPSQRDFVGRVCVIRTGRVDKDFGQAEVSSADGSTALVQVRQNGDDPLTSGSTALIFEYDDAGAFFWVTAYDAELDPDRPVS</sequence>
<evidence type="ECO:0000256" key="1">
    <source>
        <dbReference type="SAM" id="Phobius"/>
    </source>
</evidence>
<protein>
    <recommendedName>
        <fullName evidence="4">DUF1449 family protein</fullName>
    </recommendedName>
</protein>